<accession>A0A497E442</accession>
<feature type="non-terminal residue" evidence="1">
    <location>
        <position position="140"/>
    </location>
</feature>
<reference evidence="1 2" key="1">
    <citation type="submission" date="2018-06" db="EMBL/GenBank/DDBJ databases">
        <title>Extensive metabolic versatility and redundancy in microbially diverse, dynamic hydrothermal sediments.</title>
        <authorList>
            <person name="Dombrowski N."/>
            <person name="Teske A."/>
            <person name="Baker B.J."/>
        </authorList>
    </citation>
    <scope>NUCLEOTIDE SEQUENCE [LARGE SCALE GENOMIC DNA]</scope>
    <source>
        <strain evidence="1">B47_G16</strain>
    </source>
</reference>
<evidence type="ECO:0000313" key="2">
    <source>
        <dbReference type="Proteomes" id="UP000279422"/>
    </source>
</evidence>
<comment type="caution">
    <text evidence="1">The sequence shown here is derived from an EMBL/GenBank/DDBJ whole genome shotgun (WGS) entry which is preliminary data.</text>
</comment>
<dbReference type="CDD" id="cd00090">
    <property type="entry name" value="HTH_ARSR"/>
    <property type="match status" value="1"/>
</dbReference>
<dbReference type="SUPFAM" id="SSF46689">
    <property type="entry name" value="Homeodomain-like"/>
    <property type="match status" value="1"/>
</dbReference>
<dbReference type="EMBL" id="QMPZ01000217">
    <property type="protein sequence ID" value="RLE06870.1"/>
    <property type="molecule type" value="Genomic_DNA"/>
</dbReference>
<dbReference type="AlphaFoldDB" id="A0A497E442"/>
<dbReference type="PANTHER" id="PTHR35004:SF8">
    <property type="entry name" value="TRANSPOSASE RV3428C-RELATED"/>
    <property type="match status" value="1"/>
</dbReference>
<dbReference type="InterPro" id="IPR011991">
    <property type="entry name" value="ArsR-like_HTH"/>
</dbReference>
<name>A0A497E442_UNCAE</name>
<evidence type="ECO:0000313" key="1">
    <source>
        <dbReference type="EMBL" id="RLE06870.1"/>
    </source>
</evidence>
<sequence length="140" mass="16244">MSRRSLEEIVGLKAVAKKNEGRMSRCEIARLFGVTEGTVRYHLKREKEGAVDRRKEKFMKATPYAHIIDEWMENSKGDTPPASVKELYEYLVEEYGYRGSYKSVLRFVRKHYPPPPSRPRRRVELPAGCAAQVDWAEDIP</sequence>
<protein>
    <submittedName>
        <fullName evidence="1">Uncharacterized protein</fullName>
    </submittedName>
</protein>
<dbReference type="Proteomes" id="UP000279422">
    <property type="component" value="Unassembled WGS sequence"/>
</dbReference>
<dbReference type="PANTHER" id="PTHR35004">
    <property type="entry name" value="TRANSPOSASE RV3428C-RELATED"/>
    <property type="match status" value="1"/>
</dbReference>
<dbReference type="InterPro" id="IPR009057">
    <property type="entry name" value="Homeodomain-like_sf"/>
</dbReference>
<gene>
    <name evidence="1" type="ORF">DRJ00_09055</name>
</gene>
<proteinExistence type="predicted"/>
<organism evidence="1 2">
    <name type="scientific">Aerophobetes bacterium</name>
    <dbReference type="NCBI Taxonomy" id="2030807"/>
    <lineage>
        <taxon>Bacteria</taxon>
        <taxon>Candidatus Aerophobota</taxon>
    </lineage>
</organism>